<evidence type="ECO:0000313" key="7">
    <source>
        <dbReference type="EMBL" id="MVO99252.1"/>
    </source>
</evidence>
<dbReference type="InterPro" id="IPR016071">
    <property type="entry name" value="Staphylococal_nuclease_OB-fold"/>
</dbReference>
<dbReference type="Gene3D" id="2.40.50.90">
    <property type="match status" value="1"/>
</dbReference>
<proteinExistence type="predicted"/>
<evidence type="ECO:0000256" key="3">
    <source>
        <dbReference type="ARBA" id="ARBA00022801"/>
    </source>
</evidence>
<gene>
    <name evidence="7" type="ORF">EDM21_06875</name>
</gene>
<evidence type="ECO:0000256" key="2">
    <source>
        <dbReference type="ARBA" id="ARBA00022759"/>
    </source>
</evidence>
<keyword evidence="5" id="KW-0732">Signal</keyword>
<dbReference type="GO" id="GO:0016787">
    <property type="term" value="F:hydrolase activity"/>
    <property type="evidence" value="ECO:0007669"/>
    <property type="project" value="UniProtKB-KW"/>
</dbReference>
<keyword evidence="8" id="KW-1185">Reference proteome</keyword>
<dbReference type="Proteomes" id="UP000490800">
    <property type="component" value="Unassembled WGS sequence"/>
</dbReference>
<dbReference type="PROSITE" id="PS51257">
    <property type="entry name" value="PROKAR_LIPOPROTEIN"/>
    <property type="match status" value="1"/>
</dbReference>
<reference evidence="7 8" key="1">
    <citation type="journal article" date="2019" name="Microorganisms">
        <title>Paenibacillus lutrae sp. nov., A Chitinolytic Species Isolated from A River Otter in Castril Natural Park, Granada, Spain.</title>
        <authorList>
            <person name="Rodriguez M."/>
            <person name="Reina J.C."/>
            <person name="Bejar V."/>
            <person name="Llamas I."/>
        </authorList>
    </citation>
    <scope>NUCLEOTIDE SEQUENCE [LARGE SCALE GENOMIC DNA]</scope>
    <source>
        <strain evidence="7 8">N10</strain>
    </source>
</reference>
<sequence>MKKIAMLLLISMTTLLASACSAGSESGSSFTDQIYNHYPQLKSQKMTTGQVKRVVDGDTFTLETGEKVRLIGVNTPETVKPDSPVEQYGKEASAFTKDELTGKKVYLFSDAGDSDKYGRLLRYVFIDGQTVMFNELLIREGYANVMTIQPNAMFADAFVKLEREARQQNKGLWGAEKKPGQTSGSSSGESAPGKPASAASCKNPAIKGNINSKNEKIYHMPGGASYDQTQAEEMFCTEKEAQSAGFRKAGK</sequence>
<dbReference type="AlphaFoldDB" id="A0A7X3FGL5"/>
<feature type="domain" description="TNase-like" evidence="6">
    <location>
        <begin position="45"/>
        <end position="175"/>
    </location>
</feature>
<evidence type="ECO:0000256" key="1">
    <source>
        <dbReference type="ARBA" id="ARBA00022722"/>
    </source>
</evidence>
<name>A0A7X3FGL5_9BACL</name>
<feature type="region of interest" description="Disordered" evidence="4">
    <location>
        <begin position="170"/>
        <end position="207"/>
    </location>
</feature>
<evidence type="ECO:0000256" key="4">
    <source>
        <dbReference type="SAM" id="MobiDB-lite"/>
    </source>
</evidence>
<dbReference type="GO" id="GO:0004519">
    <property type="term" value="F:endonuclease activity"/>
    <property type="evidence" value="ECO:0007669"/>
    <property type="project" value="UniProtKB-KW"/>
</dbReference>
<keyword evidence="2" id="KW-0255">Endonuclease</keyword>
<dbReference type="PANTHER" id="PTHR12302">
    <property type="entry name" value="EBNA2 BINDING PROTEIN P100"/>
    <property type="match status" value="1"/>
</dbReference>
<dbReference type="InterPro" id="IPR035437">
    <property type="entry name" value="SNase_OB-fold_sf"/>
</dbReference>
<feature type="compositionally biased region" description="Polar residues" evidence="4">
    <location>
        <begin position="180"/>
        <end position="189"/>
    </location>
</feature>
<dbReference type="OrthoDB" id="4376109at2"/>
<accession>A0A7X3FGL5</accession>
<feature type="chain" id="PRO_5031498091" evidence="5">
    <location>
        <begin position="20"/>
        <end position="251"/>
    </location>
</feature>
<dbReference type="RefSeq" id="WP_157334143.1">
    <property type="nucleotide sequence ID" value="NZ_RHLK01000003.1"/>
</dbReference>
<evidence type="ECO:0000256" key="5">
    <source>
        <dbReference type="SAM" id="SignalP"/>
    </source>
</evidence>
<dbReference type="PANTHER" id="PTHR12302:SF3">
    <property type="entry name" value="SERINE_THREONINE-PROTEIN KINASE 31"/>
    <property type="match status" value="1"/>
</dbReference>
<dbReference type="Pfam" id="PF00565">
    <property type="entry name" value="SNase"/>
    <property type="match status" value="1"/>
</dbReference>
<keyword evidence="1" id="KW-0540">Nuclease</keyword>
<organism evidence="7 8">
    <name type="scientific">Paenibacillus lutrae</name>
    <dbReference type="NCBI Taxonomy" id="2078573"/>
    <lineage>
        <taxon>Bacteria</taxon>
        <taxon>Bacillati</taxon>
        <taxon>Bacillota</taxon>
        <taxon>Bacilli</taxon>
        <taxon>Bacillales</taxon>
        <taxon>Paenibacillaceae</taxon>
        <taxon>Paenibacillus</taxon>
    </lineage>
</organism>
<comment type="caution">
    <text evidence="7">The sequence shown here is derived from an EMBL/GenBank/DDBJ whole genome shotgun (WGS) entry which is preliminary data.</text>
</comment>
<dbReference type="SUPFAM" id="SSF50199">
    <property type="entry name" value="Staphylococcal nuclease"/>
    <property type="match status" value="1"/>
</dbReference>
<evidence type="ECO:0000259" key="6">
    <source>
        <dbReference type="PROSITE" id="PS50830"/>
    </source>
</evidence>
<dbReference type="PROSITE" id="PS50830">
    <property type="entry name" value="TNASE_3"/>
    <property type="match status" value="1"/>
</dbReference>
<protein>
    <submittedName>
        <fullName evidence="7">Nuclease</fullName>
    </submittedName>
</protein>
<evidence type="ECO:0000313" key="8">
    <source>
        <dbReference type="Proteomes" id="UP000490800"/>
    </source>
</evidence>
<keyword evidence="3" id="KW-0378">Hydrolase</keyword>
<dbReference type="EMBL" id="RHLK01000003">
    <property type="protein sequence ID" value="MVO99252.1"/>
    <property type="molecule type" value="Genomic_DNA"/>
</dbReference>
<dbReference type="SMART" id="SM00318">
    <property type="entry name" value="SNc"/>
    <property type="match status" value="1"/>
</dbReference>
<feature type="signal peptide" evidence="5">
    <location>
        <begin position="1"/>
        <end position="19"/>
    </location>
</feature>